<evidence type="ECO:0000259" key="13">
    <source>
        <dbReference type="Pfam" id="PF01648"/>
    </source>
</evidence>
<dbReference type="STRING" id="329884.A0A4U0VCB8"/>
<dbReference type="AlphaFoldDB" id="A0A4U0VCB8"/>
<dbReference type="GO" id="GO:0006633">
    <property type="term" value="P:fatty acid biosynthetic process"/>
    <property type="evidence" value="ECO:0007669"/>
    <property type="project" value="InterPro"/>
</dbReference>
<keyword evidence="15" id="KW-1185">Reference proteome</keyword>
<evidence type="ECO:0000256" key="12">
    <source>
        <dbReference type="ARBA" id="ARBA00049541"/>
    </source>
</evidence>
<dbReference type="InterPro" id="IPR004568">
    <property type="entry name" value="Ppantetheine-prot_Trfase_dom"/>
</dbReference>
<evidence type="ECO:0000313" key="15">
    <source>
        <dbReference type="Proteomes" id="UP000309340"/>
    </source>
</evidence>
<keyword evidence="6" id="KW-0460">Magnesium</keyword>
<evidence type="ECO:0000256" key="11">
    <source>
        <dbReference type="ARBA" id="ARBA00048508"/>
    </source>
</evidence>
<proteinExistence type="inferred from homology"/>
<keyword evidence="3" id="KW-0597">Phosphoprotein</keyword>
<dbReference type="GO" id="GO:0000287">
    <property type="term" value="F:magnesium ion binding"/>
    <property type="evidence" value="ECO:0007669"/>
    <property type="project" value="InterPro"/>
</dbReference>
<evidence type="ECO:0000256" key="3">
    <source>
        <dbReference type="ARBA" id="ARBA00022553"/>
    </source>
</evidence>
<dbReference type="OrthoDB" id="4251012at2759"/>
<evidence type="ECO:0000256" key="6">
    <source>
        <dbReference type="ARBA" id="ARBA00022842"/>
    </source>
</evidence>
<feature type="non-terminal residue" evidence="14">
    <location>
        <position position="1"/>
    </location>
</feature>
<evidence type="ECO:0000256" key="8">
    <source>
        <dbReference type="ARBA" id="ARBA00023002"/>
    </source>
</evidence>
<reference evidence="14 15" key="1">
    <citation type="submission" date="2017-03" db="EMBL/GenBank/DDBJ databases">
        <title>Genomes of endolithic fungi from Antarctica.</title>
        <authorList>
            <person name="Coleine C."/>
            <person name="Masonjones S."/>
            <person name="Stajich J.E."/>
        </authorList>
    </citation>
    <scope>NUCLEOTIDE SEQUENCE [LARGE SCALE GENOMIC DNA]</scope>
    <source>
        <strain evidence="14 15">CCFEE 5184</strain>
    </source>
</reference>
<dbReference type="GO" id="GO:0004316">
    <property type="term" value="F:3-oxoacyl-[acyl-carrier-protein] reductase (NADPH) activity"/>
    <property type="evidence" value="ECO:0007669"/>
    <property type="project" value="UniProtKB-EC"/>
</dbReference>
<keyword evidence="8" id="KW-0560">Oxidoreductase</keyword>
<evidence type="ECO:0000256" key="7">
    <source>
        <dbReference type="ARBA" id="ARBA00022857"/>
    </source>
</evidence>
<dbReference type="EMBL" id="NAJQ01002302">
    <property type="protein sequence ID" value="TKA45685.1"/>
    <property type="molecule type" value="Genomic_DNA"/>
</dbReference>
<sequence>SLDALNIDNETFIERNFTAGEIAYCRKAADPQASFTGKWSAKEVFKSLGVESRGGGAALREIEIVSGETGVPGVTLHGEAKAAAEKAGVKGTTVSISHGDAQVIAVAISTF</sequence>
<dbReference type="GO" id="GO:0004321">
    <property type="term" value="F:fatty-acyl-CoA synthase activity"/>
    <property type="evidence" value="ECO:0007669"/>
    <property type="project" value="UniProtKB-EC"/>
</dbReference>
<feature type="domain" description="4'-phosphopantetheinyl transferase" evidence="13">
    <location>
        <begin position="8"/>
        <end position="100"/>
    </location>
</feature>
<gene>
    <name evidence="14" type="ORF">B0A55_13175</name>
</gene>
<keyword evidence="7" id="KW-0521">NADP</keyword>
<comment type="catalytic activity">
    <reaction evidence="10">
        <text>acetyl-CoA + n malonyl-CoA + 2n NADPH + 4n H(+) = a long-chain-acyl-CoA + n CoA + n CO2 + 2n NADP(+).</text>
        <dbReference type="EC" id="2.3.1.86"/>
    </reaction>
</comment>
<dbReference type="InterPro" id="IPR037143">
    <property type="entry name" value="4-PPantetheinyl_Trfase_dom_sf"/>
</dbReference>
<protein>
    <submittedName>
        <fullName evidence="14">Fatty acid synthase subunit alpha</fullName>
    </submittedName>
</protein>
<keyword evidence="4" id="KW-0808">Transferase</keyword>
<dbReference type="Pfam" id="PF01648">
    <property type="entry name" value="ACPS"/>
    <property type="match status" value="1"/>
</dbReference>
<evidence type="ECO:0000313" key="14">
    <source>
        <dbReference type="EMBL" id="TKA45685.1"/>
    </source>
</evidence>
<dbReference type="Gene3D" id="3.90.470.20">
    <property type="entry name" value="4'-phosphopantetheinyl transferase domain"/>
    <property type="match status" value="1"/>
</dbReference>
<dbReference type="GO" id="GO:0008897">
    <property type="term" value="F:holo-[acyl-carrier-protein] synthase activity"/>
    <property type="evidence" value="ECO:0007669"/>
    <property type="project" value="InterPro"/>
</dbReference>
<dbReference type="NCBIfam" id="TIGR00556">
    <property type="entry name" value="pantethn_trn"/>
    <property type="match status" value="1"/>
</dbReference>
<dbReference type="Proteomes" id="UP000309340">
    <property type="component" value="Unassembled WGS sequence"/>
</dbReference>
<comment type="catalytic activity">
    <reaction evidence="11">
        <text>a (3R)-hydroxyacyl-[ACP] + NADP(+) = a 3-oxoacyl-[ACP] + NADPH + H(+)</text>
        <dbReference type="Rhea" id="RHEA:17397"/>
        <dbReference type="Rhea" id="RHEA-COMP:9916"/>
        <dbReference type="Rhea" id="RHEA-COMP:9945"/>
        <dbReference type="ChEBI" id="CHEBI:15378"/>
        <dbReference type="ChEBI" id="CHEBI:57783"/>
        <dbReference type="ChEBI" id="CHEBI:58349"/>
        <dbReference type="ChEBI" id="CHEBI:78776"/>
        <dbReference type="ChEBI" id="CHEBI:78827"/>
        <dbReference type="EC" id="1.1.1.100"/>
    </reaction>
</comment>
<dbReference type="GO" id="GO:0004315">
    <property type="term" value="F:3-oxoacyl-[acyl-carrier-protein] synthase activity"/>
    <property type="evidence" value="ECO:0007669"/>
    <property type="project" value="UniProtKB-EC"/>
</dbReference>
<evidence type="ECO:0000256" key="1">
    <source>
        <dbReference type="ARBA" id="ARBA00007485"/>
    </source>
</evidence>
<organism evidence="14 15">
    <name type="scientific">Friedmanniomyces simplex</name>
    <dbReference type="NCBI Taxonomy" id="329884"/>
    <lineage>
        <taxon>Eukaryota</taxon>
        <taxon>Fungi</taxon>
        <taxon>Dikarya</taxon>
        <taxon>Ascomycota</taxon>
        <taxon>Pezizomycotina</taxon>
        <taxon>Dothideomycetes</taxon>
        <taxon>Dothideomycetidae</taxon>
        <taxon>Mycosphaerellales</taxon>
        <taxon>Teratosphaeriaceae</taxon>
        <taxon>Friedmanniomyces</taxon>
    </lineage>
</organism>
<keyword evidence="5" id="KW-0479">Metal-binding</keyword>
<comment type="caution">
    <text evidence="14">The sequence shown here is derived from an EMBL/GenBank/DDBJ whole genome shotgun (WGS) entry which is preliminary data.</text>
</comment>
<keyword evidence="9" id="KW-0511">Multifunctional enzyme</keyword>
<evidence type="ECO:0000256" key="5">
    <source>
        <dbReference type="ARBA" id="ARBA00022723"/>
    </source>
</evidence>
<dbReference type="FunFam" id="3.90.470.20:FF:000005">
    <property type="entry name" value="Fatty acid synthase alpha subunit FasA"/>
    <property type="match status" value="1"/>
</dbReference>
<keyword evidence="2" id="KW-0596">Phosphopantetheine</keyword>
<accession>A0A4U0VCB8</accession>
<evidence type="ECO:0000256" key="4">
    <source>
        <dbReference type="ARBA" id="ARBA00022679"/>
    </source>
</evidence>
<evidence type="ECO:0000256" key="9">
    <source>
        <dbReference type="ARBA" id="ARBA00023268"/>
    </source>
</evidence>
<name>A0A4U0VCB8_9PEZI</name>
<comment type="similarity">
    <text evidence="1">Belongs to the thiolase-like superfamily. Fungal fatty acid synthetase subunit alpha family.</text>
</comment>
<comment type="catalytic activity">
    <reaction evidence="12">
        <text>a fatty acyl-[ACP] + malonyl-[ACP] + H(+) = a 3-oxoacyl-[ACP] + holo-[ACP] + CO2</text>
        <dbReference type="Rhea" id="RHEA:22836"/>
        <dbReference type="Rhea" id="RHEA-COMP:9623"/>
        <dbReference type="Rhea" id="RHEA-COMP:9685"/>
        <dbReference type="Rhea" id="RHEA-COMP:9916"/>
        <dbReference type="Rhea" id="RHEA-COMP:14125"/>
        <dbReference type="ChEBI" id="CHEBI:15378"/>
        <dbReference type="ChEBI" id="CHEBI:16526"/>
        <dbReference type="ChEBI" id="CHEBI:64479"/>
        <dbReference type="ChEBI" id="CHEBI:78449"/>
        <dbReference type="ChEBI" id="CHEBI:78776"/>
        <dbReference type="ChEBI" id="CHEBI:138651"/>
        <dbReference type="EC" id="2.3.1.41"/>
    </reaction>
</comment>
<evidence type="ECO:0000256" key="2">
    <source>
        <dbReference type="ARBA" id="ARBA00022450"/>
    </source>
</evidence>
<dbReference type="SUPFAM" id="SSF56214">
    <property type="entry name" value="4'-phosphopantetheinyl transferase"/>
    <property type="match status" value="1"/>
</dbReference>
<evidence type="ECO:0000256" key="10">
    <source>
        <dbReference type="ARBA" id="ARBA00048237"/>
    </source>
</evidence>
<dbReference type="InterPro" id="IPR008278">
    <property type="entry name" value="4-PPantetheinyl_Trfase_dom"/>
</dbReference>